<reference evidence="3 4" key="2">
    <citation type="journal article" date="2016" name="Genome Announc.">
        <title>Draft Genome Sequence of a Versatile Hydrocarbon-Degrading Bacterium, Rhodococcus pyridinivorans Strain KG-16, Collected from Oil Fields in India.</title>
        <authorList>
            <person name="Aggarwal R.K."/>
            <person name="Dawar C."/>
            <person name="Phanindranath R."/>
            <person name="Mutnuri L."/>
            <person name="Dayal A.M."/>
        </authorList>
    </citation>
    <scope>NUCLEOTIDE SEQUENCE [LARGE SCALE GENOMIC DNA]</scope>
    <source>
        <strain evidence="3 4">KG-16</strain>
    </source>
</reference>
<dbReference type="SMART" id="SM00894">
    <property type="entry name" value="Excalibur"/>
    <property type="match status" value="1"/>
</dbReference>
<dbReference type="Pfam" id="PF05901">
    <property type="entry name" value="Excalibur"/>
    <property type="match status" value="1"/>
</dbReference>
<evidence type="ECO:0000259" key="2">
    <source>
        <dbReference type="SMART" id="SM00894"/>
    </source>
</evidence>
<keyword evidence="1" id="KW-0732">Signal</keyword>
<dbReference type="PATRIC" id="fig|1441730.3.peg.5479"/>
<dbReference type="InterPro" id="IPR008613">
    <property type="entry name" value="Excalibur_Ca-bd_domain"/>
</dbReference>
<dbReference type="EMBL" id="AZXY01000034">
    <property type="protein sequence ID" value="KSZ55973.1"/>
    <property type="molecule type" value="Genomic_DNA"/>
</dbReference>
<accession>A0A0V9UD51</accession>
<protein>
    <recommendedName>
        <fullName evidence="2">Excalibur calcium-binding domain-containing protein</fullName>
    </recommendedName>
</protein>
<sequence>MKARLAAGFAAALMTLTAPAVASAGPLSWIASGSGSGSAGLGGPSYANCTQARQAGVAPIFRGEPGYAPHLDGDNDGIACE</sequence>
<evidence type="ECO:0000313" key="4">
    <source>
        <dbReference type="Proteomes" id="UP000053060"/>
    </source>
</evidence>
<evidence type="ECO:0000256" key="1">
    <source>
        <dbReference type="SAM" id="SignalP"/>
    </source>
</evidence>
<feature type="chain" id="PRO_5006898326" description="Excalibur calcium-binding domain-containing protein" evidence="1">
    <location>
        <begin position="23"/>
        <end position="81"/>
    </location>
</feature>
<dbReference type="RefSeq" id="WP_060655270.1">
    <property type="nucleotide sequence ID" value="NZ_AZXY01000034.1"/>
</dbReference>
<feature type="signal peptide" evidence="1">
    <location>
        <begin position="1"/>
        <end position="22"/>
    </location>
</feature>
<evidence type="ECO:0000313" key="3">
    <source>
        <dbReference type="EMBL" id="KSZ55973.1"/>
    </source>
</evidence>
<comment type="caution">
    <text evidence="3">The sequence shown here is derived from an EMBL/GenBank/DDBJ whole genome shotgun (WGS) entry which is preliminary data.</text>
</comment>
<dbReference type="Proteomes" id="UP000053060">
    <property type="component" value="Unassembled WGS sequence"/>
</dbReference>
<name>A0A0V9UD51_9NOCA</name>
<feature type="domain" description="Excalibur calcium-binding" evidence="2">
    <location>
        <begin position="45"/>
        <end position="81"/>
    </location>
</feature>
<dbReference type="AlphaFoldDB" id="A0A0V9UD51"/>
<proteinExistence type="predicted"/>
<gene>
    <name evidence="3" type="ORF">Z045_25870</name>
</gene>
<reference evidence="4" key="1">
    <citation type="submission" date="2015-01" db="EMBL/GenBank/DDBJ databases">
        <title>Draft genome sequence of Rhodococcus pyridinivorans strain KG-16, a hydrocarbon-degrading bacterium.</title>
        <authorList>
            <person name="Aggarwal R.K."/>
            <person name="Dawar C."/>
        </authorList>
    </citation>
    <scope>NUCLEOTIDE SEQUENCE [LARGE SCALE GENOMIC DNA]</scope>
    <source>
        <strain evidence="4">KG-16</strain>
    </source>
</reference>
<organism evidence="3 4">
    <name type="scientific">Rhodococcus pyridinivorans KG-16</name>
    <dbReference type="NCBI Taxonomy" id="1441730"/>
    <lineage>
        <taxon>Bacteria</taxon>
        <taxon>Bacillati</taxon>
        <taxon>Actinomycetota</taxon>
        <taxon>Actinomycetes</taxon>
        <taxon>Mycobacteriales</taxon>
        <taxon>Nocardiaceae</taxon>
        <taxon>Rhodococcus</taxon>
    </lineage>
</organism>